<comment type="caution">
    <text evidence="1">The sequence shown here is derived from an EMBL/GenBank/DDBJ whole genome shotgun (WGS) entry which is preliminary data.</text>
</comment>
<accession>A0A7W9W3Q0</accession>
<dbReference type="SUPFAM" id="SSF52980">
    <property type="entry name" value="Restriction endonuclease-like"/>
    <property type="match status" value="1"/>
</dbReference>
<organism evidence="1 2">
    <name type="scientific">Armatimonas rosea</name>
    <dbReference type="NCBI Taxonomy" id="685828"/>
    <lineage>
        <taxon>Bacteria</taxon>
        <taxon>Bacillati</taxon>
        <taxon>Armatimonadota</taxon>
        <taxon>Armatimonadia</taxon>
        <taxon>Armatimonadales</taxon>
        <taxon>Armatimonadaceae</taxon>
        <taxon>Armatimonas</taxon>
    </lineage>
</organism>
<proteinExistence type="predicted"/>
<dbReference type="GO" id="GO:0003676">
    <property type="term" value="F:nucleic acid binding"/>
    <property type="evidence" value="ECO:0007669"/>
    <property type="project" value="InterPro"/>
</dbReference>
<protein>
    <recommendedName>
        <fullName evidence="3">Fatty-acid synthase</fullName>
    </recommendedName>
</protein>
<name>A0A7W9W3Q0_ARMRO</name>
<evidence type="ECO:0000313" key="2">
    <source>
        <dbReference type="Proteomes" id="UP000520814"/>
    </source>
</evidence>
<dbReference type="EMBL" id="JACHGW010000001">
    <property type="protein sequence ID" value="MBB6048649.1"/>
    <property type="molecule type" value="Genomic_DNA"/>
</dbReference>
<dbReference type="RefSeq" id="WP_184192285.1">
    <property type="nucleotide sequence ID" value="NZ_JACHGW010000001.1"/>
</dbReference>
<sequence>MPALDRDHIAVRNALVKNGWTITHDPLRLNYKKKRLYVDLGAERLLAAERGTEKIAVEIKTFGGASDVADLEQATGQFMVYRSLLRRLDPERSLVLAVPQEALETVFEDALGEILLEDSILRVFSFDSEREEIVEWLP</sequence>
<reference evidence="1 2" key="1">
    <citation type="submission" date="2020-08" db="EMBL/GenBank/DDBJ databases">
        <title>Genomic Encyclopedia of Type Strains, Phase IV (KMG-IV): sequencing the most valuable type-strain genomes for metagenomic binning, comparative biology and taxonomic classification.</title>
        <authorList>
            <person name="Goeker M."/>
        </authorList>
    </citation>
    <scope>NUCLEOTIDE SEQUENCE [LARGE SCALE GENOMIC DNA]</scope>
    <source>
        <strain evidence="1 2">DSM 23562</strain>
    </source>
</reference>
<dbReference type="InterPro" id="IPR011856">
    <property type="entry name" value="tRNA_endonuc-like_dom_sf"/>
</dbReference>
<evidence type="ECO:0000313" key="1">
    <source>
        <dbReference type="EMBL" id="MBB6048649.1"/>
    </source>
</evidence>
<dbReference type="Pfam" id="PF08814">
    <property type="entry name" value="XisH"/>
    <property type="match status" value="1"/>
</dbReference>
<dbReference type="Proteomes" id="UP000520814">
    <property type="component" value="Unassembled WGS sequence"/>
</dbReference>
<dbReference type="CDD" id="cd22366">
    <property type="entry name" value="XisH-like"/>
    <property type="match status" value="1"/>
</dbReference>
<dbReference type="AlphaFoldDB" id="A0A7W9W3Q0"/>
<keyword evidence="2" id="KW-1185">Reference proteome</keyword>
<dbReference type="InterPro" id="IPR014919">
    <property type="entry name" value="XisH"/>
</dbReference>
<dbReference type="Gene3D" id="3.40.1350.10">
    <property type="match status" value="1"/>
</dbReference>
<dbReference type="InterPro" id="IPR011335">
    <property type="entry name" value="Restrct_endonuc-II-like"/>
</dbReference>
<evidence type="ECO:0008006" key="3">
    <source>
        <dbReference type="Google" id="ProtNLM"/>
    </source>
</evidence>
<gene>
    <name evidence="1" type="ORF">HNQ39_000411</name>
</gene>